<dbReference type="Proteomes" id="UP000034805">
    <property type="component" value="Unassembled WGS sequence"/>
</dbReference>
<dbReference type="PANTHER" id="PTHR19134">
    <property type="entry name" value="RECEPTOR-TYPE TYROSINE-PROTEIN PHOSPHATASE"/>
    <property type="match status" value="1"/>
</dbReference>
<evidence type="ECO:0000313" key="7">
    <source>
        <dbReference type="Proteomes" id="UP000034805"/>
    </source>
</evidence>
<name>A0A0P7T7Z6_SCLFO</name>
<dbReference type="InterPro" id="IPR029021">
    <property type="entry name" value="Prot-tyrosine_phosphatase-like"/>
</dbReference>
<dbReference type="FunFam" id="3.90.190.10:FF:000026">
    <property type="entry name" value="tyrosine-protein phosphatase non-receptor type 9"/>
    <property type="match status" value="1"/>
</dbReference>
<proteinExistence type="predicted"/>
<dbReference type="InterPro" id="IPR000387">
    <property type="entry name" value="Tyr_Pase_dom"/>
</dbReference>
<feature type="non-terminal residue" evidence="6">
    <location>
        <position position="389"/>
    </location>
</feature>
<sequence>TSDYINASFMDGYKRVNAYVATQGPLPKTFGDFWRMVWEQRVLIIVMTTRVVERGRVKCGQYWPLEEGSADVYGRFQVRNSRIEMFQDFKLSHLELCDSQSGERRDVAHYLYVSWPDFGVPKSASAMLDFRAQVKRHQEAAFQAMCTDWTGPAGGPPLVVHCSAGIGRTGTFCTLDICLSRLDDIGTVDVRQTVRRMRSQRAFSIQTWDQYYFCYRAVLEYAQRRGLLPPVDEAPGWEEIRASGVRGGRGAASPFLVSAARRRRRIAREGARPLEAYRPRFPDSPAGGVLPRRALCLSVRACVCVRACACGSGARNQRKGDDAQSSGPRRGPRGAWCGPGGTLARYLGLWRRKLDPLLPKRTRSPPGQLREAPNGNPTSRTAHLCRCRP</sequence>
<dbReference type="GO" id="GO:0004725">
    <property type="term" value="F:protein tyrosine phosphatase activity"/>
    <property type="evidence" value="ECO:0007669"/>
    <property type="project" value="UniProtKB-EC"/>
</dbReference>
<accession>A0A0P7T7Z6</accession>
<keyword evidence="2" id="KW-0904">Protein phosphatase</keyword>
<dbReference type="InterPro" id="IPR003595">
    <property type="entry name" value="Tyr_Pase_cat"/>
</dbReference>
<dbReference type="AlphaFoldDB" id="A0A0P7T7Z6"/>
<dbReference type="PRINTS" id="PR00700">
    <property type="entry name" value="PRTYPHPHTASE"/>
</dbReference>
<dbReference type="PROSITE" id="PS50056">
    <property type="entry name" value="TYR_PHOSPHATASE_2"/>
    <property type="match status" value="1"/>
</dbReference>
<evidence type="ECO:0000259" key="4">
    <source>
        <dbReference type="PROSITE" id="PS50055"/>
    </source>
</evidence>
<feature type="region of interest" description="Disordered" evidence="3">
    <location>
        <begin position="313"/>
        <end position="335"/>
    </location>
</feature>
<comment type="caution">
    <text evidence="6">The sequence shown here is derived from an EMBL/GenBank/DDBJ whole genome shotgun (WGS) entry which is preliminary data.</text>
</comment>
<organism evidence="6 7">
    <name type="scientific">Scleropages formosus</name>
    <name type="common">Asian bonytongue</name>
    <name type="synonym">Osteoglossum formosum</name>
    <dbReference type="NCBI Taxonomy" id="113540"/>
    <lineage>
        <taxon>Eukaryota</taxon>
        <taxon>Metazoa</taxon>
        <taxon>Chordata</taxon>
        <taxon>Craniata</taxon>
        <taxon>Vertebrata</taxon>
        <taxon>Euteleostomi</taxon>
        <taxon>Actinopterygii</taxon>
        <taxon>Neopterygii</taxon>
        <taxon>Teleostei</taxon>
        <taxon>Osteoglossocephala</taxon>
        <taxon>Osteoglossomorpha</taxon>
        <taxon>Osteoglossiformes</taxon>
        <taxon>Osteoglossidae</taxon>
        <taxon>Scleropages</taxon>
    </lineage>
</organism>
<dbReference type="PROSITE" id="PS50055">
    <property type="entry name" value="TYR_PHOSPHATASE_PTP"/>
    <property type="match status" value="1"/>
</dbReference>
<dbReference type="InterPro" id="IPR050348">
    <property type="entry name" value="Protein-Tyr_Phosphatase"/>
</dbReference>
<feature type="region of interest" description="Disordered" evidence="3">
    <location>
        <begin position="357"/>
        <end position="382"/>
    </location>
</feature>
<dbReference type="EMBL" id="JARO02017917">
    <property type="protein sequence ID" value="KPP57030.1"/>
    <property type="molecule type" value="Genomic_DNA"/>
</dbReference>
<dbReference type="EC" id="3.1.3.48" evidence="1"/>
<feature type="domain" description="Tyrosine-protein phosphatase" evidence="4">
    <location>
        <begin position="1"/>
        <end position="221"/>
    </location>
</feature>
<dbReference type="PROSITE" id="PS00383">
    <property type="entry name" value="TYR_PHOSPHATASE_1"/>
    <property type="match status" value="1"/>
</dbReference>
<evidence type="ECO:0000313" key="6">
    <source>
        <dbReference type="EMBL" id="KPP57030.1"/>
    </source>
</evidence>
<dbReference type="SMART" id="SM00194">
    <property type="entry name" value="PTPc"/>
    <property type="match status" value="1"/>
</dbReference>
<dbReference type="SUPFAM" id="SSF52799">
    <property type="entry name" value="(Phosphotyrosine protein) phosphatases II"/>
    <property type="match status" value="1"/>
</dbReference>
<evidence type="ECO:0000256" key="3">
    <source>
        <dbReference type="SAM" id="MobiDB-lite"/>
    </source>
</evidence>
<keyword evidence="2" id="KW-0378">Hydrolase</keyword>
<evidence type="ECO:0000256" key="2">
    <source>
        <dbReference type="ARBA" id="ARBA00022912"/>
    </source>
</evidence>
<evidence type="ECO:0000256" key="1">
    <source>
        <dbReference type="ARBA" id="ARBA00013064"/>
    </source>
</evidence>
<dbReference type="STRING" id="113540.ENSSFOP00015053869"/>
<dbReference type="Gene3D" id="3.90.190.10">
    <property type="entry name" value="Protein tyrosine phosphatase superfamily"/>
    <property type="match status" value="1"/>
</dbReference>
<dbReference type="PANTHER" id="PTHR19134:SF328">
    <property type="entry name" value="PROTEIN TYROSINE PHOSPHATASE NON-RECEPTOR TYPE 9B"/>
    <property type="match status" value="1"/>
</dbReference>
<gene>
    <name evidence="6" type="ORF">Z043_125291</name>
</gene>
<dbReference type="InterPro" id="IPR000242">
    <property type="entry name" value="PTP_cat"/>
</dbReference>
<protein>
    <recommendedName>
        <fullName evidence="1">protein-tyrosine-phosphatase</fullName>
        <ecNumber evidence="1">3.1.3.48</ecNumber>
    </recommendedName>
</protein>
<feature type="non-terminal residue" evidence="6">
    <location>
        <position position="1"/>
    </location>
</feature>
<dbReference type="SMART" id="SM00404">
    <property type="entry name" value="PTPc_motif"/>
    <property type="match status" value="1"/>
</dbReference>
<reference evidence="6 7" key="1">
    <citation type="submission" date="2015-08" db="EMBL/GenBank/DDBJ databases">
        <title>The genome of the Asian arowana (Scleropages formosus).</title>
        <authorList>
            <person name="Tan M.H."/>
            <person name="Gan H.M."/>
            <person name="Croft L.J."/>
            <person name="Austin C.M."/>
        </authorList>
    </citation>
    <scope>NUCLEOTIDE SEQUENCE [LARGE SCALE GENOMIC DNA]</scope>
    <source>
        <strain evidence="6">Aro1</strain>
    </source>
</reference>
<evidence type="ECO:0000259" key="5">
    <source>
        <dbReference type="PROSITE" id="PS50056"/>
    </source>
</evidence>
<dbReference type="InterPro" id="IPR016130">
    <property type="entry name" value="Tyr_Pase_AS"/>
</dbReference>
<feature type="domain" description="Tyrosine specific protein phosphatases" evidence="5">
    <location>
        <begin position="128"/>
        <end position="212"/>
    </location>
</feature>
<dbReference type="Pfam" id="PF00102">
    <property type="entry name" value="Y_phosphatase"/>
    <property type="match status" value="1"/>
</dbReference>